<evidence type="ECO:0000256" key="6">
    <source>
        <dbReference type="ARBA" id="ARBA00023136"/>
    </source>
</evidence>
<comment type="caution">
    <text evidence="12">The sequence shown here is derived from an EMBL/GenBank/DDBJ whole genome shotgun (WGS) entry which is preliminary data.</text>
</comment>
<organism evidence="12 13">
    <name type="scientific">Candidatus Pullibacteroides excrementavium</name>
    <dbReference type="NCBI Taxonomy" id="2840905"/>
    <lineage>
        <taxon>Bacteria</taxon>
        <taxon>Pseudomonadati</taxon>
        <taxon>Bacteroidota</taxon>
        <taxon>Bacteroidia</taxon>
        <taxon>Bacteroidales</taxon>
        <taxon>Candidatus Pullibacteroides</taxon>
    </lineage>
</organism>
<feature type="transmembrane region" description="Helical" evidence="9">
    <location>
        <begin position="104"/>
        <end position="123"/>
    </location>
</feature>
<dbReference type="Pfam" id="PF00571">
    <property type="entry name" value="CBS"/>
    <property type="match status" value="2"/>
</dbReference>
<dbReference type="PANTHER" id="PTHR22777">
    <property type="entry name" value="HEMOLYSIN-RELATED"/>
    <property type="match status" value="1"/>
</dbReference>
<gene>
    <name evidence="12" type="ORF">IAB08_05670</name>
</gene>
<evidence type="ECO:0000256" key="9">
    <source>
        <dbReference type="SAM" id="Phobius"/>
    </source>
</evidence>
<evidence type="ECO:0000259" key="10">
    <source>
        <dbReference type="PROSITE" id="PS51371"/>
    </source>
</evidence>
<dbReference type="SUPFAM" id="SSF54631">
    <property type="entry name" value="CBS-domain pair"/>
    <property type="match status" value="1"/>
</dbReference>
<keyword evidence="4 8" id="KW-1133">Transmembrane helix</keyword>
<evidence type="ECO:0000256" key="1">
    <source>
        <dbReference type="ARBA" id="ARBA00004141"/>
    </source>
</evidence>
<name>A0A9D9DU62_9BACT</name>
<reference evidence="12" key="1">
    <citation type="submission" date="2020-10" db="EMBL/GenBank/DDBJ databases">
        <authorList>
            <person name="Gilroy R."/>
        </authorList>
    </citation>
    <scope>NUCLEOTIDE SEQUENCE</scope>
    <source>
        <strain evidence="12">2889</strain>
    </source>
</reference>
<dbReference type="InterPro" id="IPR002550">
    <property type="entry name" value="CNNM"/>
</dbReference>
<evidence type="ECO:0000256" key="2">
    <source>
        <dbReference type="ARBA" id="ARBA00022692"/>
    </source>
</evidence>
<dbReference type="Gene3D" id="3.10.580.10">
    <property type="entry name" value="CBS-domain"/>
    <property type="match status" value="1"/>
</dbReference>
<evidence type="ECO:0000313" key="12">
    <source>
        <dbReference type="EMBL" id="MBO8432763.1"/>
    </source>
</evidence>
<evidence type="ECO:0000256" key="3">
    <source>
        <dbReference type="ARBA" id="ARBA00022737"/>
    </source>
</evidence>
<dbReference type="AlphaFoldDB" id="A0A9D9DU62"/>
<evidence type="ECO:0000256" key="7">
    <source>
        <dbReference type="PROSITE-ProRule" id="PRU00703"/>
    </source>
</evidence>
<reference evidence="12" key="2">
    <citation type="journal article" date="2021" name="PeerJ">
        <title>Extensive microbial diversity within the chicken gut microbiome revealed by metagenomics and culture.</title>
        <authorList>
            <person name="Gilroy R."/>
            <person name="Ravi A."/>
            <person name="Getino M."/>
            <person name="Pursley I."/>
            <person name="Horton D.L."/>
            <person name="Alikhan N.F."/>
            <person name="Baker D."/>
            <person name="Gharbi K."/>
            <person name="Hall N."/>
            <person name="Watson M."/>
            <person name="Adriaenssens E.M."/>
            <person name="Foster-Nyarko E."/>
            <person name="Jarju S."/>
            <person name="Secka A."/>
            <person name="Antonio M."/>
            <person name="Oren A."/>
            <person name="Chaudhuri R.R."/>
            <person name="La Ragione R."/>
            <person name="Hildebrand F."/>
            <person name="Pallen M.J."/>
        </authorList>
    </citation>
    <scope>NUCLEOTIDE SEQUENCE</scope>
    <source>
        <strain evidence="12">2889</strain>
    </source>
</reference>
<comment type="subcellular location">
    <subcellularLocation>
        <location evidence="1">Membrane</location>
        <topology evidence="1">Multi-pass membrane protein</topology>
    </subcellularLocation>
</comment>
<feature type="domain" description="CBS" evidence="10">
    <location>
        <begin position="214"/>
        <end position="275"/>
    </location>
</feature>
<evidence type="ECO:0000259" key="11">
    <source>
        <dbReference type="PROSITE" id="PS51846"/>
    </source>
</evidence>
<feature type="domain" description="CNNM transmembrane" evidence="11">
    <location>
        <begin position="1"/>
        <end position="195"/>
    </location>
</feature>
<proteinExistence type="predicted"/>
<dbReference type="PANTHER" id="PTHR22777:SF4">
    <property type="entry name" value="UPF0053 PROTEIN SLL1254"/>
    <property type="match status" value="1"/>
</dbReference>
<keyword evidence="5 7" id="KW-0129">CBS domain</keyword>
<protein>
    <submittedName>
        <fullName evidence="12">DUF21 domain-containing protein</fullName>
    </submittedName>
</protein>
<dbReference type="InterPro" id="IPR000644">
    <property type="entry name" value="CBS_dom"/>
</dbReference>
<dbReference type="PROSITE" id="PS51846">
    <property type="entry name" value="CNNM"/>
    <property type="match status" value="1"/>
</dbReference>
<dbReference type="Proteomes" id="UP000823612">
    <property type="component" value="Unassembled WGS sequence"/>
</dbReference>
<accession>A0A9D9DU62</accession>
<feature type="transmembrane region" description="Helical" evidence="9">
    <location>
        <begin position="143"/>
        <end position="165"/>
    </location>
</feature>
<evidence type="ECO:0000256" key="4">
    <source>
        <dbReference type="ARBA" id="ARBA00022989"/>
    </source>
</evidence>
<dbReference type="PROSITE" id="PS51371">
    <property type="entry name" value="CBS"/>
    <property type="match status" value="1"/>
</dbReference>
<dbReference type="Pfam" id="PF01595">
    <property type="entry name" value="CNNM"/>
    <property type="match status" value="1"/>
</dbReference>
<dbReference type="GO" id="GO:0005886">
    <property type="term" value="C:plasma membrane"/>
    <property type="evidence" value="ECO:0007669"/>
    <property type="project" value="TreeGrafter"/>
</dbReference>
<dbReference type="InterPro" id="IPR046342">
    <property type="entry name" value="CBS_dom_sf"/>
</dbReference>
<evidence type="ECO:0000256" key="5">
    <source>
        <dbReference type="ARBA" id="ARBA00023122"/>
    </source>
</evidence>
<dbReference type="CDD" id="cd04590">
    <property type="entry name" value="CBS_pair_CorC_HlyC_assoc"/>
    <property type="match status" value="1"/>
</dbReference>
<evidence type="ECO:0000313" key="13">
    <source>
        <dbReference type="Proteomes" id="UP000823612"/>
    </source>
</evidence>
<keyword evidence="6 8" id="KW-0472">Membrane</keyword>
<keyword evidence="3" id="KW-0677">Repeat</keyword>
<dbReference type="Gene3D" id="3.90.1280.20">
    <property type="match status" value="2"/>
</dbReference>
<dbReference type="EMBL" id="JADIMZ010000087">
    <property type="protein sequence ID" value="MBO8432763.1"/>
    <property type="molecule type" value="Genomic_DNA"/>
</dbReference>
<dbReference type="InterPro" id="IPR044751">
    <property type="entry name" value="Ion_transp-like_CBS"/>
</dbReference>
<keyword evidence="2 8" id="KW-0812">Transmembrane</keyword>
<sequence>MLLLLLYLFLALCVSFLCSFLESVLLSTPSAHIEVFKNDLREEAVKDGYTKELRKKMHSALLFLKVKNQEERYLSAIWSLNTIAQTLGSVGVGIQSYRVFGSSYIGVAVAVFTFLMLAVSEVLPKSLGSRYWRASCLPCARIIRVLTWILYPLVLLSQGISCLVNRGRKDPVLSREEVSAIVRIGSREGIFQKEEEQGLRSILQLQDLRVRDIMTPRIVTVTASEDMSLREFYRERSYLKYSRIPVYEAGNPDNITGFVLLKNVFEELAADHFDRKLSELKRPILVAAETQKVLNLWNRMQQPLDSDSPAQESIPSKRKREQIAMVVDEYGSFVGLVTVEDIVETMIGMEIVDEKDTVTDMQEYARKKWHEKKAL</sequence>
<evidence type="ECO:0000256" key="8">
    <source>
        <dbReference type="PROSITE-ProRule" id="PRU01193"/>
    </source>
</evidence>